<dbReference type="InterPro" id="IPR007315">
    <property type="entry name" value="PIG-V/Gpi18"/>
</dbReference>
<evidence type="ECO:0000256" key="7">
    <source>
        <dbReference type="ARBA" id="ARBA00022824"/>
    </source>
</evidence>
<dbReference type="GO" id="GO:0016020">
    <property type="term" value="C:membrane"/>
    <property type="evidence" value="ECO:0007669"/>
    <property type="project" value="GOC"/>
</dbReference>
<dbReference type="GO" id="GO:0006506">
    <property type="term" value="P:GPI anchor biosynthetic process"/>
    <property type="evidence" value="ECO:0007669"/>
    <property type="project" value="UniProtKB-UniPathway"/>
</dbReference>
<dbReference type="PANTHER" id="PTHR12468">
    <property type="entry name" value="GPI MANNOSYLTRANSFERASE 2"/>
    <property type="match status" value="1"/>
</dbReference>
<evidence type="ECO:0008006" key="13">
    <source>
        <dbReference type="Google" id="ProtNLM"/>
    </source>
</evidence>
<dbReference type="Proteomes" id="UP000177967">
    <property type="component" value="Unassembled WGS sequence"/>
</dbReference>
<keyword evidence="7" id="KW-0256">Endoplasmic reticulum</keyword>
<organism evidence="11 12">
    <name type="scientific">Candidatus Blackburnbacteria bacterium RIFCSPHIGHO2_01_FULL_43_15b</name>
    <dbReference type="NCBI Taxonomy" id="1797513"/>
    <lineage>
        <taxon>Bacteria</taxon>
        <taxon>Candidatus Blackburniibacteriota</taxon>
    </lineage>
</organism>
<proteinExistence type="predicted"/>
<keyword evidence="8 10" id="KW-1133">Transmembrane helix</keyword>
<evidence type="ECO:0000256" key="5">
    <source>
        <dbReference type="ARBA" id="ARBA00022679"/>
    </source>
</evidence>
<evidence type="ECO:0000256" key="6">
    <source>
        <dbReference type="ARBA" id="ARBA00022692"/>
    </source>
</evidence>
<keyword evidence="6 10" id="KW-0812">Transmembrane</keyword>
<keyword evidence="9 10" id="KW-0472">Membrane</keyword>
<dbReference type="GO" id="GO:0004376">
    <property type="term" value="F:GPI mannosyltransferase activity"/>
    <property type="evidence" value="ECO:0007669"/>
    <property type="project" value="InterPro"/>
</dbReference>
<feature type="transmembrane region" description="Helical" evidence="10">
    <location>
        <begin position="12"/>
        <end position="37"/>
    </location>
</feature>
<evidence type="ECO:0000256" key="3">
    <source>
        <dbReference type="ARBA" id="ARBA00022502"/>
    </source>
</evidence>
<name>A0A1G1V325_9BACT</name>
<dbReference type="STRING" id="1797513.A2782_02920"/>
<dbReference type="PANTHER" id="PTHR12468:SF2">
    <property type="entry name" value="GPI MANNOSYLTRANSFERASE 2"/>
    <property type="match status" value="1"/>
</dbReference>
<dbReference type="EMBL" id="MHBW01000005">
    <property type="protein sequence ID" value="OGY09765.1"/>
    <property type="molecule type" value="Genomic_DNA"/>
</dbReference>
<feature type="transmembrane region" description="Helical" evidence="10">
    <location>
        <begin position="341"/>
        <end position="359"/>
    </location>
</feature>
<keyword evidence="3" id="KW-0337">GPI-anchor biosynthesis</keyword>
<keyword evidence="4" id="KW-0328">Glycosyltransferase</keyword>
<feature type="transmembrane region" description="Helical" evidence="10">
    <location>
        <begin position="318"/>
        <end position="335"/>
    </location>
</feature>
<accession>A0A1G1V325</accession>
<evidence type="ECO:0000256" key="9">
    <source>
        <dbReference type="ARBA" id="ARBA00023136"/>
    </source>
</evidence>
<comment type="caution">
    <text evidence="11">The sequence shown here is derived from an EMBL/GenBank/DDBJ whole genome shotgun (WGS) entry which is preliminary data.</text>
</comment>
<evidence type="ECO:0000256" key="1">
    <source>
        <dbReference type="ARBA" id="ARBA00004477"/>
    </source>
</evidence>
<feature type="transmembrane region" description="Helical" evidence="10">
    <location>
        <begin position="103"/>
        <end position="123"/>
    </location>
</feature>
<evidence type="ECO:0000256" key="10">
    <source>
        <dbReference type="SAM" id="Phobius"/>
    </source>
</evidence>
<gene>
    <name evidence="11" type="ORF">A2782_02920</name>
</gene>
<evidence type="ECO:0000313" key="12">
    <source>
        <dbReference type="Proteomes" id="UP000177967"/>
    </source>
</evidence>
<keyword evidence="5" id="KW-0808">Transferase</keyword>
<evidence type="ECO:0000256" key="8">
    <source>
        <dbReference type="ARBA" id="ARBA00022989"/>
    </source>
</evidence>
<dbReference type="GO" id="GO:0000009">
    <property type="term" value="F:alpha-1,6-mannosyltransferase activity"/>
    <property type="evidence" value="ECO:0007669"/>
    <property type="project" value="InterPro"/>
</dbReference>
<feature type="transmembrane region" description="Helical" evidence="10">
    <location>
        <begin position="188"/>
        <end position="206"/>
    </location>
</feature>
<feature type="transmembrane region" description="Helical" evidence="10">
    <location>
        <begin position="366"/>
        <end position="387"/>
    </location>
</feature>
<dbReference type="AlphaFoldDB" id="A0A1G1V325"/>
<evidence type="ECO:0000256" key="2">
    <source>
        <dbReference type="ARBA" id="ARBA00004687"/>
    </source>
</evidence>
<dbReference type="UniPathway" id="UPA00196"/>
<feature type="transmembrane region" description="Helical" evidence="10">
    <location>
        <begin position="288"/>
        <end position="311"/>
    </location>
</feature>
<comment type="subcellular location">
    <subcellularLocation>
        <location evidence="1">Endoplasmic reticulum membrane</location>
        <topology evidence="1">Multi-pass membrane protein</topology>
    </subcellularLocation>
</comment>
<sequence>MFTKKFLVNKNTVSILLLFLAWRVWITVFALLGIAYLPLASRNFLGGSFDNYLESPLFWGWSNFDGEHYIAIAQNGYKALEHSFFPLFPLILHLLAPEGIEKIAWAGLLVSNTFFLADLFLLWKLVRLDYSEKVAWWSLVSLVSFPTSFFFASTYTGSLFLFLALLSFLLARNGKWISSGFAGGLASATRVFGVALAPALLVEWWLQFKSRKLSFPKILLVITVFFLSLSGLVVYMFYLYKTTGSPFTFYNELSPYGEQRQVGKLILFPQVFWRYFKMIATVDRSSPIYSTTLIEFFSSVLVLFLLVVGFMKKLRPSYLVLIFTGYILSTITGSFSSLPRYILVVFPLFTLLGEILFSLRVQLKIATITISVLLLTLETMLFVRGYWVG</sequence>
<protein>
    <recommendedName>
        <fullName evidence="13">Glycosyltransferase RgtA/B/C/D-like domain-containing protein</fullName>
    </recommendedName>
</protein>
<evidence type="ECO:0000313" key="11">
    <source>
        <dbReference type="EMBL" id="OGY09765.1"/>
    </source>
</evidence>
<comment type="pathway">
    <text evidence="2">Glycolipid biosynthesis; glycosylphosphatidylinositol-anchor biosynthesis.</text>
</comment>
<reference evidence="11 12" key="1">
    <citation type="journal article" date="2016" name="Nat. Commun.">
        <title>Thousands of microbial genomes shed light on interconnected biogeochemical processes in an aquifer system.</title>
        <authorList>
            <person name="Anantharaman K."/>
            <person name="Brown C.T."/>
            <person name="Hug L.A."/>
            <person name="Sharon I."/>
            <person name="Castelle C.J."/>
            <person name="Probst A.J."/>
            <person name="Thomas B.C."/>
            <person name="Singh A."/>
            <person name="Wilkins M.J."/>
            <person name="Karaoz U."/>
            <person name="Brodie E.L."/>
            <person name="Williams K.H."/>
            <person name="Hubbard S.S."/>
            <person name="Banfield J.F."/>
        </authorList>
    </citation>
    <scope>NUCLEOTIDE SEQUENCE [LARGE SCALE GENOMIC DNA]</scope>
</reference>
<evidence type="ECO:0000256" key="4">
    <source>
        <dbReference type="ARBA" id="ARBA00022676"/>
    </source>
</evidence>
<dbReference type="GO" id="GO:0031501">
    <property type="term" value="C:mannosyltransferase complex"/>
    <property type="evidence" value="ECO:0007669"/>
    <property type="project" value="TreeGrafter"/>
</dbReference>
<feature type="transmembrane region" description="Helical" evidence="10">
    <location>
        <begin position="135"/>
        <end position="168"/>
    </location>
</feature>
<feature type="transmembrane region" description="Helical" evidence="10">
    <location>
        <begin position="218"/>
        <end position="240"/>
    </location>
</feature>